<proteinExistence type="predicted"/>
<keyword evidence="2" id="KW-0812">Transmembrane</keyword>
<keyword evidence="4" id="KW-1185">Reference proteome</keyword>
<evidence type="ECO:0000256" key="1">
    <source>
        <dbReference type="SAM" id="MobiDB-lite"/>
    </source>
</evidence>
<dbReference type="Proteomes" id="UP000218399">
    <property type="component" value="Unassembled WGS sequence"/>
</dbReference>
<evidence type="ECO:0000313" key="3">
    <source>
        <dbReference type="EMBL" id="PAU68558.1"/>
    </source>
</evidence>
<organism evidence="3 4">
    <name type="scientific">Bifidobacterium criceti</name>
    <dbReference type="NCBI Taxonomy" id="1960969"/>
    <lineage>
        <taxon>Bacteria</taxon>
        <taxon>Bacillati</taxon>
        <taxon>Actinomycetota</taxon>
        <taxon>Actinomycetes</taxon>
        <taxon>Bifidobacteriales</taxon>
        <taxon>Bifidobacteriaceae</taxon>
        <taxon>Bifidobacterium</taxon>
    </lineage>
</organism>
<dbReference type="RefSeq" id="WP_095614380.1">
    <property type="nucleotide sequence ID" value="NZ_MVOH01000005.1"/>
</dbReference>
<name>A0A2A2EI35_9BIFI</name>
<comment type="caution">
    <text evidence="3">The sequence shown here is derived from an EMBL/GenBank/DDBJ whole genome shotgun (WGS) entry which is preliminary data.</text>
</comment>
<keyword evidence="2" id="KW-0472">Membrane</keyword>
<sequence length="661" mass="70225">MTRSTHIPASIVAVVAAAAILIGGVGIAHAIEGEQLTPADAYNFNYVHDYAYYQAGVIGFDGESRGYYCIEQDKGSNHQAGAANPMADSINARRASVLISTYQNHLVEGDPTQAALAVIIHDFFDTSEGVGGWQECRKKLKKQHPEVFDRVEELLAEADALTPAKLTTSLAYDKGARNGTVSVSIVNIHGTPVAGIPYSLAFTGPAAFADGAKTYHGVSGDDAAVIPWMATGDGDVRVEGAATVPSVDVITSTQRLVRVGGGQAAAFDTLRFETKQTFAPTIRTVTTPRILDAGSPVTDAVTVDVAGDDNVWPQGEALTVDGWYFDGLTTDMLGLRIERRDDDTADTVVERVAEEFGREPAATATLTFDTPGVEQTAVARTADGGEYTTPSSGGFGTWLWAARRGRQRGAMGDYLERDIVTDVIDGQETNVTRGVVDVSSRVHKHTVHVGATIADTIRVSGFPDDHGTWTGDELDGVGADKRHAQVTVWWAGGDARGDDAAYRPEGDAQPYEGAHHRIIGTWDYPAVNGEFTVGGGAQDAHGDAVQITADEPGWYVFVWSFDGDDRVAAAASSYEDALERVHVTEEPDVPPQQTDTKRTETPRAPEPTGAVPAPLAKTGISAALPFTLSCIICAAAAIIAIRLRRAAMHPEDMYDNGATAV</sequence>
<evidence type="ECO:0000256" key="2">
    <source>
        <dbReference type="SAM" id="Phobius"/>
    </source>
</evidence>
<feature type="transmembrane region" description="Helical" evidence="2">
    <location>
        <begin position="622"/>
        <end position="643"/>
    </location>
</feature>
<dbReference type="OrthoDB" id="3242564at2"/>
<protein>
    <submittedName>
        <fullName evidence="3">LPXTG-motif cell wall anchor domain-containing protein</fullName>
    </submittedName>
</protein>
<reference evidence="3 4" key="1">
    <citation type="journal article" date="2017" name="ISME J.">
        <title>Unveiling bifidobacterial biogeography across the mammalian branch of the tree of life.</title>
        <authorList>
            <person name="Milani C."/>
            <person name="Mangifesta M."/>
            <person name="Mancabelli L."/>
            <person name="Lugli G.A."/>
            <person name="James K."/>
            <person name="Duranti S."/>
            <person name="Turroni F."/>
            <person name="Ferrario C."/>
            <person name="Ossiprandi M.C."/>
            <person name="van Sinderen D."/>
            <person name="Ventura M."/>
        </authorList>
    </citation>
    <scope>NUCLEOTIDE SEQUENCE [LARGE SCALE GENOMIC DNA]</scope>
    <source>
        <strain evidence="4">Ham19E</strain>
    </source>
</reference>
<accession>A0A2A2EI35</accession>
<gene>
    <name evidence="3" type="ORF">B1526_0309</name>
</gene>
<keyword evidence="2" id="KW-1133">Transmembrane helix</keyword>
<feature type="region of interest" description="Disordered" evidence="1">
    <location>
        <begin position="582"/>
        <end position="614"/>
    </location>
</feature>
<dbReference type="EMBL" id="MVOH01000005">
    <property type="protein sequence ID" value="PAU68558.1"/>
    <property type="molecule type" value="Genomic_DNA"/>
</dbReference>
<evidence type="ECO:0000313" key="4">
    <source>
        <dbReference type="Proteomes" id="UP000218399"/>
    </source>
</evidence>
<dbReference type="AlphaFoldDB" id="A0A2A2EI35"/>